<evidence type="ECO:0000259" key="2">
    <source>
        <dbReference type="PROSITE" id="PS50164"/>
    </source>
</evidence>
<gene>
    <name evidence="3" type="ORF">Hs30E_16150</name>
</gene>
<sequence length="95" mass="11003">MAEHYFYVLLCADKTLYGGYTNDLDKRVMAHNSGQGAKYTKARLPVQLIYSENFPDKSNAMKREYWFKETLKTRTKKLAFLAENGVRLTNQKGQS</sequence>
<dbReference type="PANTHER" id="PTHR34477">
    <property type="entry name" value="UPF0213 PROTEIN YHBQ"/>
    <property type="match status" value="1"/>
</dbReference>
<dbReference type="Gene3D" id="3.40.1440.10">
    <property type="entry name" value="GIY-YIG endonuclease"/>
    <property type="match status" value="1"/>
</dbReference>
<proteinExistence type="inferred from homology"/>
<reference evidence="3 4" key="1">
    <citation type="submission" date="2020-02" db="EMBL/GenBank/DDBJ databases">
        <title>Draft genome sequence of Lactococcus sp. Hs30E4-3.</title>
        <authorList>
            <person name="Noda S."/>
            <person name="Yuki M."/>
            <person name="Ohkuma M."/>
        </authorList>
    </citation>
    <scope>NUCLEOTIDE SEQUENCE [LARGE SCALE GENOMIC DNA]</scope>
    <source>
        <strain evidence="3 4">Hs30E4-3</strain>
    </source>
</reference>
<dbReference type="Proteomes" id="UP000480303">
    <property type="component" value="Unassembled WGS sequence"/>
</dbReference>
<organism evidence="3 4">
    <name type="scientific">Pseudolactococcus hodotermopsidis</name>
    <dbReference type="NCBI Taxonomy" id="2709157"/>
    <lineage>
        <taxon>Bacteria</taxon>
        <taxon>Bacillati</taxon>
        <taxon>Bacillota</taxon>
        <taxon>Bacilli</taxon>
        <taxon>Lactobacillales</taxon>
        <taxon>Streptococcaceae</taxon>
        <taxon>Pseudolactococcus</taxon>
    </lineage>
</organism>
<dbReference type="InterPro" id="IPR000305">
    <property type="entry name" value="GIY-YIG_endonuc"/>
</dbReference>
<keyword evidence="4" id="KW-1185">Reference proteome</keyword>
<dbReference type="PROSITE" id="PS50164">
    <property type="entry name" value="GIY_YIG"/>
    <property type="match status" value="1"/>
</dbReference>
<dbReference type="CDD" id="cd10456">
    <property type="entry name" value="GIY-YIG_UPF0213"/>
    <property type="match status" value="1"/>
</dbReference>
<dbReference type="AlphaFoldDB" id="A0A6A0BF35"/>
<comment type="caution">
    <text evidence="3">The sequence shown here is derived from an EMBL/GenBank/DDBJ whole genome shotgun (WGS) entry which is preliminary data.</text>
</comment>
<evidence type="ECO:0000313" key="3">
    <source>
        <dbReference type="EMBL" id="GFH43064.1"/>
    </source>
</evidence>
<name>A0A6A0BF35_9LACT</name>
<dbReference type="Pfam" id="PF01541">
    <property type="entry name" value="GIY-YIG"/>
    <property type="match status" value="1"/>
</dbReference>
<accession>A0A6A0BF35</accession>
<evidence type="ECO:0000313" key="4">
    <source>
        <dbReference type="Proteomes" id="UP000480303"/>
    </source>
</evidence>
<protein>
    <recommendedName>
        <fullName evidence="2">GIY-YIG domain-containing protein</fullName>
    </recommendedName>
</protein>
<dbReference type="EMBL" id="BLLI01000054">
    <property type="protein sequence ID" value="GFH43064.1"/>
    <property type="molecule type" value="Genomic_DNA"/>
</dbReference>
<evidence type="ECO:0000256" key="1">
    <source>
        <dbReference type="ARBA" id="ARBA00007435"/>
    </source>
</evidence>
<dbReference type="InterPro" id="IPR035901">
    <property type="entry name" value="GIY-YIG_endonuc_sf"/>
</dbReference>
<feature type="domain" description="GIY-YIG" evidence="2">
    <location>
        <begin position="2"/>
        <end position="77"/>
    </location>
</feature>
<dbReference type="RefSeq" id="WP_172209503.1">
    <property type="nucleotide sequence ID" value="NZ_BLLI01000054.1"/>
</dbReference>
<comment type="similarity">
    <text evidence="1">Belongs to the UPF0213 family.</text>
</comment>
<dbReference type="SUPFAM" id="SSF82771">
    <property type="entry name" value="GIY-YIG endonuclease"/>
    <property type="match status" value="1"/>
</dbReference>
<dbReference type="PANTHER" id="PTHR34477:SF1">
    <property type="entry name" value="UPF0213 PROTEIN YHBQ"/>
    <property type="match status" value="1"/>
</dbReference>
<dbReference type="InterPro" id="IPR050190">
    <property type="entry name" value="UPF0213_domain"/>
</dbReference>